<feature type="transmembrane region" description="Helical" evidence="1">
    <location>
        <begin position="77"/>
        <end position="97"/>
    </location>
</feature>
<keyword evidence="1" id="KW-0812">Transmembrane</keyword>
<dbReference type="InterPro" id="IPR000620">
    <property type="entry name" value="EamA_dom"/>
</dbReference>
<dbReference type="RefSeq" id="WP_246151258.1">
    <property type="nucleotide sequence ID" value="NZ_BJYS01000062.1"/>
</dbReference>
<organism evidence="3 4">
    <name type="scientific">Adhaeribacter aerolatus</name>
    <dbReference type="NCBI Taxonomy" id="670289"/>
    <lineage>
        <taxon>Bacteria</taxon>
        <taxon>Pseudomonadati</taxon>
        <taxon>Bacteroidota</taxon>
        <taxon>Cytophagia</taxon>
        <taxon>Cytophagales</taxon>
        <taxon>Hymenobacteraceae</taxon>
        <taxon>Adhaeribacter</taxon>
    </lineage>
</organism>
<proteinExistence type="predicted"/>
<feature type="transmembrane region" description="Helical" evidence="1">
    <location>
        <begin position="133"/>
        <end position="149"/>
    </location>
</feature>
<gene>
    <name evidence="3" type="primary">yojE</name>
    <name evidence="3" type="ORF">AAE02nite_50850</name>
</gene>
<reference evidence="3 4" key="1">
    <citation type="submission" date="2019-07" db="EMBL/GenBank/DDBJ databases">
        <title>Whole genome shotgun sequence of Adhaeribacter aerolatus NBRC 106133.</title>
        <authorList>
            <person name="Hosoyama A."/>
            <person name="Uohara A."/>
            <person name="Ohji S."/>
            <person name="Ichikawa N."/>
        </authorList>
    </citation>
    <scope>NUCLEOTIDE SEQUENCE [LARGE SCALE GENOMIC DNA]</scope>
    <source>
        <strain evidence="3 4">NBRC 106133</strain>
    </source>
</reference>
<dbReference type="PANTHER" id="PTHR22911">
    <property type="entry name" value="ACYL-MALONYL CONDENSING ENZYME-RELATED"/>
    <property type="match status" value="1"/>
</dbReference>
<dbReference type="Proteomes" id="UP000321532">
    <property type="component" value="Unassembled WGS sequence"/>
</dbReference>
<dbReference type="GO" id="GO:0016020">
    <property type="term" value="C:membrane"/>
    <property type="evidence" value="ECO:0007669"/>
    <property type="project" value="InterPro"/>
</dbReference>
<feature type="transmembrane region" description="Helical" evidence="1">
    <location>
        <begin position="183"/>
        <end position="201"/>
    </location>
</feature>
<keyword evidence="1" id="KW-0472">Membrane</keyword>
<feature type="transmembrane region" description="Helical" evidence="1">
    <location>
        <begin position="213"/>
        <end position="236"/>
    </location>
</feature>
<evidence type="ECO:0000259" key="2">
    <source>
        <dbReference type="Pfam" id="PF00892"/>
    </source>
</evidence>
<comment type="caution">
    <text evidence="3">The sequence shown here is derived from an EMBL/GenBank/DDBJ whole genome shotgun (WGS) entry which is preliminary data.</text>
</comment>
<dbReference type="InterPro" id="IPR037185">
    <property type="entry name" value="EmrE-like"/>
</dbReference>
<feature type="transmembrane region" description="Helical" evidence="1">
    <location>
        <begin position="248"/>
        <end position="265"/>
    </location>
</feature>
<evidence type="ECO:0000256" key="1">
    <source>
        <dbReference type="SAM" id="Phobius"/>
    </source>
</evidence>
<keyword evidence="1" id="KW-1133">Transmembrane helix</keyword>
<protein>
    <submittedName>
        <fullName evidence="3">Permease</fullName>
    </submittedName>
</protein>
<feature type="transmembrane region" description="Helical" evidence="1">
    <location>
        <begin position="109"/>
        <end position="126"/>
    </location>
</feature>
<feature type="domain" description="EamA" evidence="2">
    <location>
        <begin position="156"/>
        <end position="288"/>
    </location>
</feature>
<dbReference type="EMBL" id="BJYS01000062">
    <property type="protein sequence ID" value="GEO07421.1"/>
    <property type="molecule type" value="Genomic_DNA"/>
</dbReference>
<feature type="domain" description="EamA" evidence="2">
    <location>
        <begin position="7"/>
        <end position="148"/>
    </location>
</feature>
<keyword evidence="4" id="KW-1185">Reference proteome</keyword>
<feature type="transmembrane region" description="Helical" evidence="1">
    <location>
        <begin position="271"/>
        <end position="289"/>
    </location>
</feature>
<dbReference type="Pfam" id="PF00892">
    <property type="entry name" value="EamA"/>
    <property type="match status" value="2"/>
</dbReference>
<dbReference type="SUPFAM" id="SSF103481">
    <property type="entry name" value="Multidrug resistance efflux transporter EmrE"/>
    <property type="match status" value="2"/>
</dbReference>
<feature type="transmembrane region" description="Helical" evidence="1">
    <location>
        <begin position="7"/>
        <end position="24"/>
    </location>
</feature>
<feature type="transmembrane region" description="Helical" evidence="1">
    <location>
        <begin position="155"/>
        <end position="171"/>
    </location>
</feature>
<dbReference type="PANTHER" id="PTHR22911:SF137">
    <property type="entry name" value="SOLUTE CARRIER FAMILY 35 MEMBER G2-RELATED"/>
    <property type="match status" value="1"/>
</dbReference>
<evidence type="ECO:0000313" key="4">
    <source>
        <dbReference type="Proteomes" id="UP000321532"/>
    </source>
</evidence>
<name>A0A512B640_9BACT</name>
<feature type="transmembrane region" description="Helical" evidence="1">
    <location>
        <begin position="36"/>
        <end position="54"/>
    </location>
</feature>
<dbReference type="AlphaFoldDB" id="A0A512B640"/>
<evidence type="ECO:0000313" key="3">
    <source>
        <dbReference type="EMBL" id="GEO07421.1"/>
    </source>
</evidence>
<accession>A0A512B640</accession>
<sequence length="303" mass="34673">MKLNKYYGAAIGAFVIWGFIPFPLKALTAYPSEQILYFRILFSVVLLLTIMLLFRRRSIRQTFNTFKTAAPAEKRKFLILTVLGGILLTINWFVFIYVVNHIDIQTGSFSYLLCPILTALLGYLLLSEKLKKNQWAAIFISLLSCLMLGSGSFINLFYSLLIAASYAFYLITQRVMKAYDKMVLLTLQLVVSFSLLGPFYSYFNAGHNLGTDYYFFGVIAVLSLVFTIIPLFLNLYALNELKSGTIGILLYINPIINFVMAFLYFREQSSLHKGLAYALIFLSVILYNLKFKKKKLKRAQHIT</sequence>